<evidence type="ECO:0000256" key="4">
    <source>
        <dbReference type="ARBA" id="ARBA00022676"/>
    </source>
</evidence>
<comment type="pathway">
    <text evidence="2">Bacterial outer membrane biogenesis; LPS core biosynthesis.</text>
</comment>
<evidence type="ECO:0000256" key="1">
    <source>
        <dbReference type="ARBA" id="ARBA00001946"/>
    </source>
</evidence>
<keyword evidence="8" id="KW-0448">Lipopolysaccharide biosynthesis</keyword>
<accession>A0AAI9GGV8</accession>
<dbReference type="GO" id="GO:0008918">
    <property type="term" value="F:lipopolysaccharide 3-alpha-galactosyltransferase activity"/>
    <property type="evidence" value="ECO:0007669"/>
    <property type="project" value="UniProtKB-EC"/>
</dbReference>
<proteinExistence type="inferred from homology"/>
<dbReference type="CDD" id="cd04194">
    <property type="entry name" value="GT8_A4GalT_like"/>
    <property type="match status" value="1"/>
</dbReference>
<dbReference type="InterPro" id="IPR050748">
    <property type="entry name" value="Glycosyltrans_8_dom-fam"/>
</dbReference>
<name>A0AAI9GGV8_PROST</name>
<comment type="caution">
    <text evidence="10">The sequence shown here is derived from an EMBL/GenBank/DDBJ whole genome shotgun (WGS) entry which is preliminary data.</text>
</comment>
<dbReference type="GO" id="GO:0046872">
    <property type="term" value="F:metal ion binding"/>
    <property type="evidence" value="ECO:0007669"/>
    <property type="project" value="UniProtKB-KW"/>
</dbReference>
<dbReference type="Gene3D" id="3.90.550.10">
    <property type="entry name" value="Spore Coat Polysaccharide Biosynthesis Protein SpsA, Chain A"/>
    <property type="match status" value="1"/>
</dbReference>
<dbReference type="SUPFAM" id="SSF53448">
    <property type="entry name" value="Nucleotide-diphospho-sugar transferases"/>
    <property type="match status" value="1"/>
</dbReference>
<dbReference type="PANTHER" id="PTHR13778">
    <property type="entry name" value="GLYCOSYLTRANSFERASE 8 DOMAIN-CONTAINING PROTEIN"/>
    <property type="match status" value="1"/>
</dbReference>
<dbReference type="EMBL" id="ABMABF030000011">
    <property type="protein sequence ID" value="EMJ5135487.1"/>
    <property type="molecule type" value="Genomic_DNA"/>
</dbReference>
<evidence type="ECO:0000313" key="10">
    <source>
        <dbReference type="EMBL" id="EMJ5135487.1"/>
    </source>
</evidence>
<reference evidence="10" key="1">
    <citation type="submission" date="2024-02" db="EMBL/GenBank/DDBJ databases">
        <authorList>
            <consortium name="Clinical and Environmental Microbiology Branch: Whole genome sequencing antimicrobial resistance pathogens in the healthcare setting"/>
        </authorList>
    </citation>
    <scope>NUCLEOTIDE SEQUENCE</scope>
    <source>
        <strain evidence="10">2021GO-0154</strain>
    </source>
</reference>
<dbReference type="Pfam" id="PF08437">
    <property type="entry name" value="Glyco_transf_8C"/>
    <property type="match status" value="1"/>
</dbReference>
<keyword evidence="7" id="KW-0460">Magnesium</keyword>
<evidence type="ECO:0000256" key="3">
    <source>
        <dbReference type="ARBA" id="ARBA00006351"/>
    </source>
</evidence>
<dbReference type="InterPro" id="IPR002495">
    <property type="entry name" value="Glyco_trans_8"/>
</dbReference>
<evidence type="ECO:0000256" key="5">
    <source>
        <dbReference type="ARBA" id="ARBA00022679"/>
    </source>
</evidence>
<dbReference type="PANTHER" id="PTHR13778:SF47">
    <property type="entry name" value="LIPOPOLYSACCHARIDE 1,3-GALACTOSYLTRANSFERASE"/>
    <property type="match status" value="1"/>
</dbReference>
<feature type="domain" description="Glycosyl transferase family 8 C-terminal" evidence="9">
    <location>
        <begin position="276"/>
        <end position="332"/>
    </location>
</feature>
<keyword evidence="6" id="KW-0479">Metal-binding</keyword>
<gene>
    <name evidence="10" type="primary">waaO</name>
    <name evidence="10" type="synonym">rfaI</name>
    <name evidence="10" type="ORF">RG298_003240</name>
</gene>
<evidence type="ECO:0000256" key="2">
    <source>
        <dbReference type="ARBA" id="ARBA00004713"/>
    </source>
</evidence>
<dbReference type="EC" id="2.4.1.44" evidence="10"/>
<evidence type="ECO:0000256" key="7">
    <source>
        <dbReference type="ARBA" id="ARBA00022842"/>
    </source>
</evidence>
<keyword evidence="4 10" id="KW-0328">Glycosyltransferase</keyword>
<dbReference type="Pfam" id="PF01501">
    <property type="entry name" value="Glyco_transf_8"/>
    <property type="match status" value="1"/>
</dbReference>
<evidence type="ECO:0000256" key="6">
    <source>
        <dbReference type="ARBA" id="ARBA00022723"/>
    </source>
</evidence>
<organism evidence="10">
    <name type="scientific">Providencia stuartii</name>
    <dbReference type="NCBI Taxonomy" id="588"/>
    <lineage>
        <taxon>Bacteria</taxon>
        <taxon>Pseudomonadati</taxon>
        <taxon>Pseudomonadota</taxon>
        <taxon>Gammaproteobacteria</taxon>
        <taxon>Enterobacterales</taxon>
        <taxon>Morganellaceae</taxon>
        <taxon>Providencia</taxon>
    </lineage>
</organism>
<keyword evidence="5 10" id="KW-0808">Transferase</keyword>
<evidence type="ECO:0000256" key="8">
    <source>
        <dbReference type="ARBA" id="ARBA00022985"/>
    </source>
</evidence>
<dbReference type="AlphaFoldDB" id="A0AAI9GGV8"/>
<comment type="similarity">
    <text evidence="3">Belongs to the glycosyltransferase 8 family.</text>
</comment>
<dbReference type="NCBIfam" id="NF011718">
    <property type="entry name" value="PRK15171.1"/>
    <property type="match status" value="1"/>
</dbReference>
<evidence type="ECO:0000259" key="9">
    <source>
        <dbReference type="Pfam" id="PF08437"/>
    </source>
</evidence>
<protein>
    <submittedName>
        <fullName evidence="10">Lipopolysaccharide 3-alpha-galactosyltransferase</fullName>
        <ecNumber evidence="10">2.4.1.44</ecNumber>
    </submittedName>
</protein>
<dbReference type="InterPro" id="IPR013645">
    <property type="entry name" value="Glyco_transf_8N"/>
</dbReference>
<dbReference type="InterPro" id="IPR029044">
    <property type="entry name" value="Nucleotide-diphossugar_trans"/>
</dbReference>
<comment type="cofactor">
    <cofactor evidence="1">
        <name>Mg(2+)</name>
        <dbReference type="ChEBI" id="CHEBI:18420"/>
    </cofactor>
</comment>
<sequence>MIVEFDKMIKRVISLGVSDSDISSYFHVAYGIDQNFLYGCGVSITSLLIHNQNTNFSFHVFIDDSINDDDIARFNEICTKYNTRVSIYIIDAYNLKSLPTTKNWTHAIYFRFIVAEYFIGKINELLYLDADVVCNNSIQGLMRLNLSGKVAAVATERDGQWWQKRANTLGYPDISNGYFNSGVMYVNLVAWKENEVTNRSIALLLDDSLSHKISYPDQDVLNILLSGKVIHLDSIYNTQFSLNYELKEKFYYPVKTDTVFIHYVGPTKPWHEWATYETAKPFSDARAASPWSTVPLLKAKNSNHLRYCAKHNLYQGKKIKGFIYYVIYFYKKIFNI</sequence>